<keyword evidence="7" id="KW-0378">Hydrolase</keyword>
<dbReference type="InterPro" id="IPR054174">
    <property type="entry name" value="Alpha-amylase-like_C"/>
</dbReference>
<keyword evidence="11" id="KW-0472">Membrane</keyword>
<gene>
    <name evidence="13" type="ORF">F7731_06000</name>
</gene>
<evidence type="ECO:0000256" key="4">
    <source>
        <dbReference type="ARBA" id="ARBA00012595"/>
    </source>
</evidence>
<feature type="transmembrane region" description="Helical" evidence="11">
    <location>
        <begin position="437"/>
        <end position="458"/>
    </location>
</feature>
<dbReference type="SUPFAM" id="SSF51445">
    <property type="entry name" value="(Trans)glycosidases"/>
    <property type="match status" value="1"/>
</dbReference>
<keyword evidence="9" id="KW-0119">Carbohydrate metabolism</keyword>
<dbReference type="EMBL" id="WBOS01000002">
    <property type="protein sequence ID" value="KAB2337176.1"/>
    <property type="molecule type" value="Genomic_DNA"/>
</dbReference>
<dbReference type="Gene3D" id="2.60.40.1180">
    <property type="entry name" value="Golgi alpha-mannosidase II"/>
    <property type="match status" value="1"/>
</dbReference>
<evidence type="ECO:0000256" key="7">
    <source>
        <dbReference type="ARBA" id="ARBA00022801"/>
    </source>
</evidence>
<comment type="caution">
    <text evidence="13">The sequence shown here is derived from an EMBL/GenBank/DDBJ whole genome shotgun (WGS) entry which is preliminary data.</text>
</comment>
<evidence type="ECO:0000256" key="11">
    <source>
        <dbReference type="SAM" id="Phobius"/>
    </source>
</evidence>
<dbReference type="InterPro" id="IPR006047">
    <property type="entry name" value="GH13_cat_dom"/>
</dbReference>
<reference evidence="13 14" key="1">
    <citation type="journal article" date="2016" name="Antonie Van Leeuwenhoek">
        <title>Bacillus depressus sp. nov., isolated from soil of a sunflower field.</title>
        <authorList>
            <person name="Wei X."/>
            <person name="Xin D."/>
            <person name="Xin Y."/>
            <person name="Zhang H."/>
            <person name="Wang T."/>
            <person name="Zhang J."/>
        </authorList>
    </citation>
    <scope>NUCLEOTIDE SEQUENCE [LARGE SCALE GENOMIC DNA]</scope>
    <source>
        <strain evidence="13 14">BZ1</strain>
    </source>
</reference>
<comment type="cofactor">
    <cofactor evidence="2">
        <name>Ca(2+)</name>
        <dbReference type="ChEBI" id="CHEBI:29108"/>
    </cofactor>
</comment>
<evidence type="ECO:0000256" key="5">
    <source>
        <dbReference type="ARBA" id="ARBA00022723"/>
    </source>
</evidence>
<dbReference type="Pfam" id="PF00128">
    <property type="entry name" value="Alpha-amylase"/>
    <property type="match status" value="1"/>
</dbReference>
<accession>A0A6L3V755</accession>
<dbReference type="SUPFAM" id="SSF51011">
    <property type="entry name" value="Glycosyl hydrolase domain"/>
    <property type="match status" value="1"/>
</dbReference>
<dbReference type="InterPro" id="IPR017853">
    <property type="entry name" value="GH"/>
</dbReference>
<dbReference type="AlphaFoldDB" id="A0A6L3V755"/>
<protein>
    <recommendedName>
        <fullName evidence="4">alpha-amylase</fullName>
        <ecNumber evidence="4">3.2.1.1</ecNumber>
    </recommendedName>
</protein>
<dbReference type="OrthoDB" id="9805159at2"/>
<dbReference type="PANTHER" id="PTHR10357">
    <property type="entry name" value="ALPHA-AMYLASE FAMILY MEMBER"/>
    <property type="match status" value="1"/>
</dbReference>
<dbReference type="SMART" id="SM00642">
    <property type="entry name" value="Aamy"/>
    <property type="match status" value="1"/>
</dbReference>
<name>A0A6L3V755_9BACI</name>
<dbReference type="GO" id="GO:0005509">
    <property type="term" value="F:calcium ion binding"/>
    <property type="evidence" value="ECO:0007669"/>
    <property type="project" value="InterPro"/>
</dbReference>
<dbReference type="EC" id="3.2.1.1" evidence="4"/>
<evidence type="ECO:0000259" key="12">
    <source>
        <dbReference type="SMART" id="SM00642"/>
    </source>
</evidence>
<keyword evidence="5" id="KW-0479">Metal-binding</keyword>
<keyword evidence="11" id="KW-0812">Transmembrane</keyword>
<dbReference type="GO" id="GO:0004556">
    <property type="term" value="F:alpha-amylase activity"/>
    <property type="evidence" value="ECO:0007669"/>
    <property type="project" value="UniProtKB-EC"/>
</dbReference>
<comment type="catalytic activity">
    <reaction evidence="1">
        <text>Endohydrolysis of (1-&gt;4)-alpha-D-glucosidic linkages in polysaccharides containing three or more (1-&gt;4)-alpha-linked D-glucose units.</text>
        <dbReference type="EC" id="3.2.1.1"/>
    </reaction>
</comment>
<keyword evidence="8" id="KW-0106">Calcium</keyword>
<proteinExistence type="inferred from homology"/>
<keyword evidence="14" id="KW-1185">Reference proteome</keyword>
<evidence type="ECO:0000313" key="13">
    <source>
        <dbReference type="EMBL" id="KAB2337176.1"/>
    </source>
</evidence>
<comment type="similarity">
    <text evidence="3">Belongs to the glycosyl hydrolase 13 family.</text>
</comment>
<dbReference type="Gene3D" id="3.20.20.80">
    <property type="entry name" value="Glycosidases"/>
    <property type="match status" value="2"/>
</dbReference>
<dbReference type="InterPro" id="IPR013780">
    <property type="entry name" value="Glyco_hydro_b"/>
</dbReference>
<evidence type="ECO:0000256" key="8">
    <source>
        <dbReference type="ARBA" id="ARBA00022837"/>
    </source>
</evidence>
<organism evidence="13 14">
    <name type="scientific">Cytobacillus depressus</name>
    <dbReference type="NCBI Taxonomy" id="1602942"/>
    <lineage>
        <taxon>Bacteria</taxon>
        <taxon>Bacillati</taxon>
        <taxon>Bacillota</taxon>
        <taxon>Bacilli</taxon>
        <taxon>Bacillales</taxon>
        <taxon>Bacillaceae</taxon>
        <taxon>Cytobacillus</taxon>
    </lineage>
</organism>
<evidence type="ECO:0000256" key="9">
    <source>
        <dbReference type="ARBA" id="ARBA00023277"/>
    </source>
</evidence>
<sequence length="468" mass="54090">MVNRVWAFILIPLLLFYAHPVGAVEKEDRKWQDESIYYLMVDRFYNGDFKNDFHVNVKDPQSFHGGDFKGIVDKLDYISDMGFTAIWLTPIFDNEEKGYHGYWVKDFYNTEEHFGTIDEYKTLVAEAHNRNMKVILSFPINQYNHEVNDHLIDAAKWWISETKVDGYFLAEVNSASKDFLTDFVQEVKSVKNDFYILGEVRSNDPHFITEYEDTGIDGFIDFPLMESLRPAYAQVDQSLNELITRKEELLSTYKDPYLMGTLMDDDKIERFTRDVITKNQHPGPRWKLAFTYLYTTPGIPIVYYGSEIALDGGLGPDSHRMMDFRTDKDLIDYMTKLGELRNSLPSLTRGDVKVLAEENGVIAYKRTYEGETTVIVINNSSESQSITISASELADNKELRGLLTNDLVKSNDQQYQLFIDREEAEIYVLAPKSGINIPYVAATVIVWSAFIGFVIALWRRSKRNRPQP</sequence>
<evidence type="ECO:0000256" key="1">
    <source>
        <dbReference type="ARBA" id="ARBA00000548"/>
    </source>
</evidence>
<evidence type="ECO:0000256" key="2">
    <source>
        <dbReference type="ARBA" id="ARBA00001913"/>
    </source>
</evidence>
<keyword evidence="6" id="KW-0732">Signal</keyword>
<dbReference type="PIRSF" id="PIRSF001024">
    <property type="entry name" value="Alph-amyl_fung"/>
    <property type="match status" value="1"/>
</dbReference>
<dbReference type="PANTHER" id="PTHR10357:SF215">
    <property type="entry name" value="ALPHA-AMYLASE 1"/>
    <property type="match status" value="1"/>
</dbReference>
<dbReference type="Proteomes" id="UP000481030">
    <property type="component" value="Unassembled WGS sequence"/>
</dbReference>
<evidence type="ECO:0000256" key="10">
    <source>
        <dbReference type="ARBA" id="ARBA00023295"/>
    </source>
</evidence>
<keyword evidence="11" id="KW-1133">Transmembrane helix</keyword>
<evidence type="ECO:0000313" key="14">
    <source>
        <dbReference type="Proteomes" id="UP000481030"/>
    </source>
</evidence>
<dbReference type="GO" id="GO:0005975">
    <property type="term" value="P:carbohydrate metabolic process"/>
    <property type="evidence" value="ECO:0007669"/>
    <property type="project" value="InterPro"/>
</dbReference>
<evidence type="ECO:0000256" key="6">
    <source>
        <dbReference type="ARBA" id="ARBA00022729"/>
    </source>
</evidence>
<keyword evidence="10" id="KW-0326">Glycosidase</keyword>
<dbReference type="Pfam" id="PF22026">
    <property type="entry name" value="Alpha-amylase_C_2"/>
    <property type="match status" value="1"/>
</dbReference>
<evidence type="ECO:0000256" key="3">
    <source>
        <dbReference type="ARBA" id="ARBA00008061"/>
    </source>
</evidence>
<dbReference type="RefSeq" id="WP_151533863.1">
    <property type="nucleotide sequence ID" value="NZ_WBOS01000002.1"/>
</dbReference>
<dbReference type="InterPro" id="IPR013777">
    <property type="entry name" value="A-amylase-like"/>
</dbReference>
<feature type="domain" description="Glycosyl hydrolase family 13 catalytic" evidence="12">
    <location>
        <begin position="38"/>
        <end position="341"/>
    </location>
</feature>